<dbReference type="Pfam" id="PF22938">
    <property type="entry name" value="Integrase_p58_C"/>
    <property type="match status" value="1"/>
</dbReference>
<evidence type="ECO:0000256" key="1">
    <source>
        <dbReference type="SAM" id="MobiDB-lite"/>
    </source>
</evidence>
<feature type="non-terminal residue" evidence="3">
    <location>
        <position position="202"/>
    </location>
</feature>
<evidence type="ECO:0000313" key="3">
    <source>
        <dbReference type="EMBL" id="JAF99177.1"/>
    </source>
</evidence>
<protein>
    <submittedName>
        <fullName evidence="3">Putative phospholipid-transporting ATPase VD</fullName>
    </submittedName>
</protein>
<feature type="domain" description="Integrase p58-like C-terminal" evidence="2">
    <location>
        <begin position="49"/>
        <end position="80"/>
    </location>
</feature>
<dbReference type="EMBL" id="GBHO01044426">
    <property type="protein sequence ID" value="JAF99177.1"/>
    <property type="molecule type" value="Transcribed_RNA"/>
</dbReference>
<name>A0A0A9VYA7_LYGHE</name>
<reference evidence="3" key="2">
    <citation type="submission" date="2014-07" db="EMBL/GenBank/DDBJ databases">
        <authorList>
            <person name="Hull J."/>
        </authorList>
    </citation>
    <scope>NUCLEOTIDE SEQUENCE</scope>
</reference>
<accession>A0A0A9VYA7</accession>
<evidence type="ECO:0000259" key="2">
    <source>
        <dbReference type="Pfam" id="PF22938"/>
    </source>
</evidence>
<feature type="non-terminal residue" evidence="3">
    <location>
        <position position="1"/>
    </location>
</feature>
<dbReference type="AlphaFoldDB" id="A0A0A9VYA7"/>
<feature type="region of interest" description="Disordered" evidence="1">
    <location>
        <begin position="109"/>
        <end position="202"/>
    </location>
</feature>
<sequence>TIRQTWEARTRRVNERRKLTEFKPGQFVYLKRGQVPLDQVKKFFCPWVGPYEIRKRVSSVNYLITDHRGKEQIVHVDRLKLAYLHDEEEETSRLWRLPAFLQSLPFPSPAQPRSVPSHIGFPNLPRFDPRESSDTDEIPEFSNGGGTTETKEIPIPVETPAGSTKSFWTGPDSEDSYPAQDDTSSQDSGEGNRLSQEGDWET</sequence>
<dbReference type="InterPro" id="IPR054465">
    <property type="entry name" value="Integrase_p58-like_C"/>
</dbReference>
<gene>
    <name evidence="3" type="primary">Atp10d_0</name>
    <name evidence="3" type="ORF">CM83_103942</name>
</gene>
<organism evidence="3">
    <name type="scientific">Lygus hesperus</name>
    <name type="common">Western plant bug</name>
    <dbReference type="NCBI Taxonomy" id="30085"/>
    <lineage>
        <taxon>Eukaryota</taxon>
        <taxon>Metazoa</taxon>
        <taxon>Ecdysozoa</taxon>
        <taxon>Arthropoda</taxon>
        <taxon>Hexapoda</taxon>
        <taxon>Insecta</taxon>
        <taxon>Pterygota</taxon>
        <taxon>Neoptera</taxon>
        <taxon>Paraneoptera</taxon>
        <taxon>Hemiptera</taxon>
        <taxon>Heteroptera</taxon>
        <taxon>Panheteroptera</taxon>
        <taxon>Cimicomorpha</taxon>
        <taxon>Miridae</taxon>
        <taxon>Mirini</taxon>
        <taxon>Lygus</taxon>
    </lineage>
</organism>
<reference evidence="3" key="1">
    <citation type="journal article" date="2014" name="PLoS ONE">
        <title>Transcriptome-Based Identification of ABC Transporters in the Western Tarnished Plant Bug Lygus hesperus.</title>
        <authorList>
            <person name="Hull J.J."/>
            <person name="Chaney K."/>
            <person name="Geib S.M."/>
            <person name="Fabrick J.A."/>
            <person name="Brent C.S."/>
            <person name="Walsh D."/>
            <person name="Lavine L.C."/>
        </authorList>
    </citation>
    <scope>NUCLEOTIDE SEQUENCE</scope>
</reference>
<proteinExistence type="predicted"/>
<feature type="compositionally biased region" description="Polar residues" evidence="1">
    <location>
        <begin position="181"/>
        <end position="195"/>
    </location>
</feature>